<organism evidence="1 2">
    <name type="scientific">Sclerotinia trifoliorum</name>
    <dbReference type="NCBI Taxonomy" id="28548"/>
    <lineage>
        <taxon>Eukaryota</taxon>
        <taxon>Fungi</taxon>
        <taxon>Dikarya</taxon>
        <taxon>Ascomycota</taxon>
        <taxon>Pezizomycotina</taxon>
        <taxon>Leotiomycetes</taxon>
        <taxon>Helotiales</taxon>
        <taxon>Sclerotiniaceae</taxon>
        <taxon>Sclerotinia</taxon>
    </lineage>
</organism>
<proteinExistence type="predicted"/>
<dbReference type="EMBL" id="CAJHIA010000030">
    <property type="protein sequence ID" value="CAD6447899.1"/>
    <property type="molecule type" value="Genomic_DNA"/>
</dbReference>
<name>A0A8H2VZL4_9HELO</name>
<dbReference type="AlphaFoldDB" id="A0A8H2VZL4"/>
<keyword evidence="2" id="KW-1185">Reference proteome</keyword>
<comment type="caution">
    <text evidence="1">The sequence shown here is derived from an EMBL/GenBank/DDBJ whole genome shotgun (WGS) entry which is preliminary data.</text>
</comment>
<dbReference type="Proteomes" id="UP000624404">
    <property type="component" value="Unassembled WGS sequence"/>
</dbReference>
<gene>
    <name evidence="1" type="ORF">SCLTRI_LOCUS7691</name>
</gene>
<protein>
    <submittedName>
        <fullName evidence="1">08d350ff-dd48-44fd-bfb5-c7cfe9f0a522</fullName>
    </submittedName>
</protein>
<sequence length="140" mass="16128">MGNDDFLYHSCFDRLLHSCNSGAHRLESTYVALCKTCIMFNLRRWYLVYDFWSIRAVLTVIFELGTQEGFRDHLAANTTIVVWCIVERSSAIIGACLPQLVHYFKEKAPKVFSALSNIHLFIAVKLPKFFEEWIGKESGT</sequence>
<dbReference type="OrthoDB" id="5393606at2759"/>
<reference evidence="1" key="1">
    <citation type="submission" date="2020-10" db="EMBL/GenBank/DDBJ databases">
        <authorList>
            <person name="Kusch S."/>
        </authorList>
    </citation>
    <scope>NUCLEOTIDE SEQUENCE</scope>
    <source>
        <strain evidence="1">SwB9</strain>
    </source>
</reference>
<evidence type="ECO:0000313" key="1">
    <source>
        <dbReference type="EMBL" id="CAD6447899.1"/>
    </source>
</evidence>
<accession>A0A8H2VZL4</accession>
<evidence type="ECO:0000313" key="2">
    <source>
        <dbReference type="Proteomes" id="UP000624404"/>
    </source>
</evidence>